<evidence type="ECO:0000313" key="3">
    <source>
        <dbReference type="Proteomes" id="UP000261540"/>
    </source>
</evidence>
<dbReference type="SUPFAM" id="SSF81321">
    <property type="entry name" value="Family A G protein-coupled receptor-like"/>
    <property type="match status" value="1"/>
</dbReference>
<reference evidence="2" key="1">
    <citation type="submission" date="2025-08" db="UniProtKB">
        <authorList>
            <consortium name="Ensembl"/>
        </authorList>
    </citation>
    <scope>IDENTIFICATION</scope>
</reference>
<feature type="transmembrane region" description="Helical" evidence="1">
    <location>
        <begin position="25"/>
        <end position="49"/>
    </location>
</feature>
<dbReference type="STRING" id="1676925.ENSPKIP00000020332"/>
<feature type="transmembrane region" description="Helical" evidence="1">
    <location>
        <begin position="61"/>
        <end position="80"/>
    </location>
</feature>
<evidence type="ECO:0000256" key="1">
    <source>
        <dbReference type="SAM" id="Phobius"/>
    </source>
</evidence>
<proteinExistence type="predicted"/>
<keyword evidence="1" id="KW-0472">Membrane</keyword>
<dbReference type="Proteomes" id="UP000261540">
    <property type="component" value="Unplaced"/>
</dbReference>
<name>A0A3B3RP32_9TELE</name>
<keyword evidence="1" id="KW-1133">Transmembrane helix</keyword>
<evidence type="ECO:0000313" key="2">
    <source>
        <dbReference type="Ensembl" id="ENSPKIP00000020332.1"/>
    </source>
</evidence>
<reference evidence="2" key="2">
    <citation type="submission" date="2025-09" db="UniProtKB">
        <authorList>
            <consortium name="Ensembl"/>
        </authorList>
    </citation>
    <scope>IDENTIFICATION</scope>
</reference>
<dbReference type="Gene3D" id="1.20.1070.10">
    <property type="entry name" value="Rhodopsin 7-helix transmembrane proteins"/>
    <property type="match status" value="1"/>
</dbReference>
<sequence length="102" mass="11315">MNSANGTETESSAEEYIFASGTLKLISFTIGIIGVFGFCNNIIVLVLYYKFNRLRTPTNLLLVNITCWYLFLELTLHLLLASKEGGSGIRQHASGMVSAYSW</sequence>
<evidence type="ECO:0008006" key="4">
    <source>
        <dbReference type="Google" id="ProtNLM"/>
    </source>
</evidence>
<protein>
    <recommendedName>
        <fullName evidence="4">G-protein coupled receptors family 1 profile domain-containing protein</fullName>
    </recommendedName>
</protein>
<accession>A0A3B3RP32</accession>
<keyword evidence="1" id="KW-0812">Transmembrane</keyword>
<dbReference type="AlphaFoldDB" id="A0A3B3RP32"/>
<keyword evidence="3" id="KW-1185">Reference proteome</keyword>
<dbReference type="Ensembl" id="ENSPKIT00000000948.1">
    <property type="protein sequence ID" value="ENSPKIP00000020332.1"/>
    <property type="gene ID" value="ENSPKIG00000005151.1"/>
</dbReference>
<organism evidence="2 3">
    <name type="scientific">Paramormyrops kingsleyae</name>
    <dbReference type="NCBI Taxonomy" id="1676925"/>
    <lineage>
        <taxon>Eukaryota</taxon>
        <taxon>Metazoa</taxon>
        <taxon>Chordata</taxon>
        <taxon>Craniata</taxon>
        <taxon>Vertebrata</taxon>
        <taxon>Euteleostomi</taxon>
        <taxon>Actinopterygii</taxon>
        <taxon>Neopterygii</taxon>
        <taxon>Teleostei</taxon>
        <taxon>Osteoglossocephala</taxon>
        <taxon>Osteoglossomorpha</taxon>
        <taxon>Osteoglossiformes</taxon>
        <taxon>Mormyridae</taxon>
        <taxon>Paramormyrops</taxon>
    </lineage>
</organism>